<evidence type="ECO:0000256" key="1">
    <source>
        <dbReference type="ARBA" id="ARBA00010928"/>
    </source>
</evidence>
<keyword evidence="2 5" id="KW-0560">Oxidoreductase</keyword>
<feature type="domain" description="Gfo/Idh/MocA-like oxidoreductase N-terminal" evidence="3">
    <location>
        <begin position="69"/>
        <end position="188"/>
    </location>
</feature>
<dbReference type="EMBL" id="KB454554">
    <property type="protein sequence ID" value="EME26292.1"/>
    <property type="molecule type" value="Genomic_DNA"/>
</dbReference>
<dbReference type="Gene3D" id="3.30.360.10">
    <property type="entry name" value="Dihydrodipicolinate Reductase, domain 2"/>
    <property type="match status" value="1"/>
</dbReference>
<dbReference type="PANTHER" id="PTHR42840">
    <property type="entry name" value="NAD(P)-BINDING ROSSMANN-FOLD SUPERFAMILY PROTEIN-RELATED"/>
    <property type="match status" value="1"/>
</dbReference>
<dbReference type="SUPFAM" id="SSF55347">
    <property type="entry name" value="Glyceraldehyde-3-phosphate dehydrogenase-like, C-terminal domain"/>
    <property type="match status" value="1"/>
</dbReference>
<dbReference type="AlphaFoldDB" id="M2X8Z6"/>
<dbReference type="SUPFAM" id="SSF51735">
    <property type="entry name" value="NAD(P)-binding Rossmann-fold domains"/>
    <property type="match status" value="1"/>
</dbReference>
<name>M2X8Z6_GALSU</name>
<dbReference type="Proteomes" id="UP000030680">
    <property type="component" value="Unassembled WGS sequence"/>
</dbReference>
<evidence type="ECO:0000313" key="5">
    <source>
        <dbReference type="EMBL" id="EME26292.1"/>
    </source>
</evidence>
<dbReference type="GO" id="GO:0050112">
    <property type="term" value="F:inositol 2-dehydrogenase (NAD+) activity"/>
    <property type="evidence" value="ECO:0007669"/>
    <property type="project" value="UniProtKB-EC"/>
</dbReference>
<dbReference type="GO" id="GO:0005737">
    <property type="term" value="C:cytoplasm"/>
    <property type="evidence" value="ECO:0007669"/>
    <property type="project" value="TreeGrafter"/>
</dbReference>
<dbReference type="Gene3D" id="3.40.50.720">
    <property type="entry name" value="NAD(P)-binding Rossmann-like Domain"/>
    <property type="match status" value="1"/>
</dbReference>
<dbReference type="eggNOG" id="ENOG502RTD3">
    <property type="taxonomic scope" value="Eukaryota"/>
</dbReference>
<sequence length="410" mass="45558">MAFAGSLVYSKKTCTWQGGIGLCKHNSTHSWCKPVMSPRRLTTFQWNMRVAPTANVSDTSLGEKSSETVNIGIIGAGRIGQVHAENLAFRIKKGRLVGVASGTKQLAERCSLATGCKPYYDYHVLLEDPSVDAVCICSASNQHTKQIMEAARAGKHIFCEKPIDTDLRKIDEALQVVEECGVKLQVGFNRRFDQNYSRVRQAIVRGEIGTPQILHIVSRDPSPPPLEYLKSSGGIWLDCSIHDFDMARFLIGDEVEQVYAVGAIHCVPEMKEFGDVDTSIVLLQFRNGVVATIDNSRQAVYGYDQRCEVFGSQGSVHINNNYPNSAVISTSQSIMRDLPLHFFMERYTESFIEELDQFCDCILNNKPVPVTGWDGRAPVVIALAAKKSFMEGRPIRVEQVDYVHSATSTR</sequence>
<dbReference type="Gramene" id="EME26292">
    <property type="protein sequence ID" value="EME26292"/>
    <property type="gene ID" value="Gasu_60680"/>
</dbReference>
<organism evidence="5 6">
    <name type="scientific">Galdieria sulphuraria</name>
    <name type="common">Red alga</name>
    <dbReference type="NCBI Taxonomy" id="130081"/>
    <lineage>
        <taxon>Eukaryota</taxon>
        <taxon>Rhodophyta</taxon>
        <taxon>Bangiophyceae</taxon>
        <taxon>Galdieriales</taxon>
        <taxon>Galdieriaceae</taxon>
        <taxon>Galdieria</taxon>
    </lineage>
</organism>
<comment type="similarity">
    <text evidence="1">Belongs to the Gfo/Idh/MocA family.</text>
</comment>
<dbReference type="InterPro" id="IPR055170">
    <property type="entry name" value="GFO_IDH_MocA-like_dom"/>
</dbReference>
<protein>
    <submittedName>
        <fullName evidence="5">Myo-inositol 2-dehydrogenase</fullName>
        <ecNumber evidence="5">1.1.1.18</ecNumber>
    </submittedName>
</protein>
<dbReference type="STRING" id="130081.M2X8Z6"/>
<dbReference type="OrthoDB" id="64915at2759"/>
<evidence type="ECO:0000259" key="4">
    <source>
        <dbReference type="Pfam" id="PF22725"/>
    </source>
</evidence>
<dbReference type="Pfam" id="PF01408">
    <property type="entry name" value="GFO_IDH_MocA"/>
    <property type="match status" value="1"/>
</dbReference>
<dbReference type="KEGG" id="gsl:Gasu_60680"/>
<reference evidence="6" key="1">
    <citation type="journal article" date="2013" name="Science">
        <title>Gene transfer from bacteria and archaea facilitated evolution of an extremophilic eukaryote.</title>
        <authorList>
            <person name="Schonknecht G."/>
            <person name="Chen W.H."/>
            <person name="Ternes C.M."/>
            <person name="Barbier G.G."/>
            <person name="Shrestha R.P."/>
            <person name="Stanke M."/>
            <person name="Brautigam A."/>
            <person name="Baker B.J."/>
            <person name="Banfield J.F."/>
            <person name="Garavito R.M."/>
            <person name="Carr K."/>
            <person name="Wilkerson C."/>
            <person name="Rensing S.A."/>
            <person name="Gagneul D."/>
            <person name="Dickenson N.E."/>
            <person name="Oesterhelt C."/>
            <person name="Lercher M.J."/>
            <person name="Weber A.P."/>
        </authorList>
    </citation>
    <scope>NUCLEOTIDE SEQUENCE [LARGE SCALE GENOMIC DNA]</scope>
    <source>
        <strain evidence="6">074W</strain>
    </source>
</reference>
<dbReference type="OMA" id="FLERYMQ"/>
<evidence type="ECO:0000256" key="2">
    <source>
        <dbReference type="ARBA" id="ARBA00023002"/>
    </source>
</evidence>
<dbReference type="PANTHER" id="PTHR42840:SF3">
    <property type="entry name" value="BINDING ROSSMANN FOLD OXIDOREDUCTASE, PUTATIVE (AFU_ORTHOLOGUE AFUA_2G10240)-RELATED"/>
    <property type="match status" value="1"/>
</dbReference>
<proteinExistence type="inferred from homology"/>
<dbReference type="InterPro" id="IPR030827">
    <property type="entry name" value="Myo_inos_IolG"/>
</dbReference>
<evidence type="ECO:0000259" key="3">
    <source>
        <dbReference type="Pfam" id="PF01408"/>
    </source>
</evidence>
<dbReference type="InterPro" id="IPR000683">
    <property type="entry name" value="Gfo/Idh/MocA-like_OxRdtase_N"/>
</dbReference>
<dbReference type="Pfam" id="PF22725">
    <property type="entry name" value="GFO_IDH_MocA_C3"/>
    <property type="match status" value="1"/>
</dbReference>
<dbReference type="GO" id="GO:0000166">
    <property type="term" value="F:nucleotide binding"/>
    <property type="evidence" value="ECO:0007669"/>
    <property type="project" value="InterPro"/>
</dbReference>
<dbReference type="NCBIfam" id="TIGR04380">
    <property type="entry name" value="myo_inos_iolG"/>
    <property type="match status" value="1"/>
</dbReference>
<keyword evidence="6" id="KW-1185">Reference proteome</keyword>
<dbReference type="EC" id="1.1.1.18" evidence="5"/>
<dbReference type="RefSeq" id="XP_005702812.1">
    <property type="nucleotide sequence ID" value="XM_005702755.1"/>
</dbReference>
<dbReference type="GO" id="GO:0006740">
    <property type="term" value="P:NADPH regeneration"/>
    <property type="evidence" value="ECO:0007669"/>
    <property type="project" value="TreeGrafter"/>
</dbReference>
<dbReference type="GeneID" id="17085276"/>
<evidence type="ECO:0000313" key="6">
    <source>
        <dbReference type="Proteomes" id="UP000030680"/>
    </source>
</evidence>
<accession>M2X8Z6</accession>
<feature type="domain" description="GFO/IDH/MocA-like oxidoreductase" evidence="4">
    <location>
        <begin position="196"/>
        <end position="316"/>
    </location>
</feature>
<gene>
    <name evidence="5" type="ORF">Gasu_60680</name>
</gene>
<dbReference type="InterPro" id="IPR036291">
    <property type="entry name" value="NAD(P)-bd_dom_sf"/>
</dbReference>